<protein>
    <recommendedName>
        <fullName evidence="1">F-box domain-containing protein</fullName>
    </recommendedName>
</protein>
<reference evidence="2" key="1">
    <citation type="submission" date="2021-02" db="EMBL/GenBank/DDBJ databases">
        <authorList>
            <person name="Nowell W R."/>
        </authorList>
    </citation>
    <scope>NUCLEOTIDE SEQUENCE</scope>
</reference>
<organism evidence="2">
    <name type="scientific">Adineta steineri</name>
    <dbReference type="NCBI Taxonomy" id="433720"/>
    <lineage>
        <taxon>Eukaryota</taxon>
        <taxon>Metazoa</taxon>
        <taxon>Spiralia</taxon>
        <taxon>Gnathifera</taxon>
        <taxon>Rotifera</taxon>
        <taxon>Eurotatoria</taxon>
        <taxon>Bdelloidea</taxon>
        <taxon>Adinetida</taxon>
        <taxon>Adinetidae</taxon>
        <taxon>Adineta</taxon>
    </lineage>
</organism>
<dbReference type="InterPro" id="IPR001810">
    <property type="entry name" value="F-box_dom"/>
</dbReference>
<evidence type="ECO:0000313" key="2">
    <source>
        <dbReference type="EMBL" id="CAF1128294.1"/>
    </source>
</evidence>
<dbReference type="InterPro" id="IPR036047">
    <property type="entry name" value="F-box-like_dom_sf"/>
</dbReference>
<evidence type="ECO:0000259" key="1">
    <source>
        <dbReference type="PROSITE" id="PS50181"/>
    </source>
</evidence>
<sequence length="569" mass="67506">MYITSNFDRLPNEIYLLIFDYLNSIDILYSFSNVNRRLNSLLKTYSYTKWKFIDLTKLTPHVFKYYCLQKRLINEIYSIKLTDEQFDLIQFSSINQVRQLNVLLENNFHLYSNQQFILKNLKKLIIEQNALTWQKPLIIAEKLTEVIIHLKTHADLIELLNCLPIVEKVHATINYEVTSSNESNSLNLMSCSNKLIDFSYIIHSHRGLVYFVTDYELIELLIKQMKYLINLRLYIIGCLNTIIDGSRLENNIFNSLPKLKQFHFFLQSYGGKRIKSMDEYKKFQWNFASYTNDLTDMHFLFTLPYQFQRLDECLNEYFINSIQTTFQKSKDKNLNDKLFGMNNIKHVDLSCNLTLNLLSELKESFQSLESIRFSSSTAEYLSPPSLYRQSRYYLNSIRNLTFDQTCKNQSAFVRLLPNLNKLILNQNLLNILLDETGSGYVCRVTHLQIYSFQRHYLENIIDSFPNIRYLKLKTLLTDDEGPVRSYIDCRCHHKHRPVSIVDVLDELLKGKLRRLKQIEIGCYFERDEINIEPILSRIIRKHLNETHQFHIKCENYKSTRCGTGKILFF</sequence>
<name>A0A814R4Y2_9BILA</name>
<proteinExistence type="predicted"/>
<gene>
    <name evidence="2" type="ORF">IZO911_LOCUS24541</name>
</gene>
<dbReference type="PROSITE" id="PS50181">
    <property type="entry name" value="FBOX"/>
    <property type="match status" value="1"/>
</dbReference>
<dbReference type="EMBL" id="CAJNOE010000296">
    <property type="protein sequence ID" value="CAF1128294.1"/>
    <property type="molecule type" value="Genomic_DNA"/>
</dbReference>
<dbReference type="AlphaFoldDB" id="A0A814R4Y2"/>
<dbReference type="SUPFAM" id="SSF81383">
    <property type="entry name" value="F-box domain"/>
    <property type="match status" value="1"/>
</dbReference>
<accession>A0A814R4Y2</accession>
<feature type="domain" description="F-box" evidence="1">
    <location>
        <begin position="4"/>
        <end position="53"/>
    </location>
</feature>
<dbReference type="Proteomes" id="UP000663860">
    <property type="component" value="Unassembled WGS sequence"/>
</dbReference>
<dbReference type="Pfam" id="PF00646">
    <property type="entry name" value="F-box"/>
    <property type="match status" value="1"/>
</dbReference>
<comment type="caution">
    <text evidence="2">The sequence shown here is derived from an EMBL/GenBank/DDBJ whole genome shotgun (WGS) entry which is preliminary data.</text>
</comment>